<dbReference type="InterPro" id="IPR037359">
    <property type="entry name" value="NST/OST"/>
</dbReference>
<accession>A0A0M0JC80</accession>
<dbReference type="SUPFAM" id="SSF52540">
    <property type="entry name" value="P-loop containing nucleoside triphosphate hydrolases"/>
    <property type="match status" value="1"/>
</dbReference>
<dbReference type="GO" id="GO:0008146">
    <property type="term" value="F:sulfotransferase activity"/>
    <property type="evidence" value="ECO:0007669"/>
    <property type="project" value="InterPro"/>
</dbReference>
<dbReference type="PANTHER" id="PTHR10605">
    <property type="entry name" value="HEPARAN SULFATE SULFOTRANSFERASE"/>
    <property type="match status" value="1"/>
</dbReference>
<dbReference type="InterPro" id="IPR027417">
    <property type="entry name" value="P-loop_NTPase"/>
</dbReference>
<protein>
    <recommendedName>
        <fullName evidence="4">Sulfotransferase domain-containing protein</fullName>
    </recommendedName>
</protein>
<evidence type="ECO:0008006" key="4">
    <source>
        <dbReference type="Google" id="ProtNLM"/>
    </source>
</evidence>
<dbReference type="Proteomes" id="UP000037460">
    <property type="component" value="Unassembled WGS sequence"/>
</dbReference>
<proteinExistence type="predicted"/>
<keyword evidence="3" id="KW-1185">Reference proteome</keyword>
<evidence type="ECO:0000313" key="3">
    <source>
        <dbReference type="Proteomes" id="UP000037460"/>
    </source>
</evidence>
<dbReference type="AlphaFoldDB" id="A0A0M0JC80"/>
<dbReference type="PANTHER" id="PTHR10605:SF56">
    <property type="entry name" value="BIFUNCTIONAL HEPARAN SULFATE N-DEACETYLASE_N-SULFOTRANSFERASE"/>
    <property type="match status" value="1"/>
</dbReference>
<organism evidence="2 3">
    <name type="scientific">Chrysochromulina tobinii</name>
    <dbReference type="NCBI Taxonomy" id="1460289"/>
    <lineage>
        <taxon>Eukaryota</taxon>
        <taxon>Haptista</taxon>
        <taxon>Haptophyta</taxon>
        <taxon>Prymnesiophyceae</taxon>
        <taxon>Prymnesiales</taxon>
        <taxon>Chrysochromulinaceae</taxon>
        <taxon>Chrysochromulina</taxon>
    </lineage>
</organism>
<reference evidence="3" key="1">
    <citation type="journal article" date="2015" name="PLoS Genet.">
        <title>Genome Sequence and Transcriptome Analyses of Chrysochromulina tobin: Metabolic Tools for Enhanced Algal Fitness in the Prominent Order Prymnesiales (Haptophyceae).</title>
        <authorList>
            <person name="Hovde B.T."/>
            <person name="Deodato C.R."/>
            <person name="Hunsperger H.M."/>
            <person name="Ryken S.A."/>
            <person name="Yost W."/>
            <person name="Jha R.K."/>
            <person name="Patterson J."/>
            <person name="Monnat R.J. Jr."/>
            <person name="Barlow S.B."/>
            <person name="Starkenburg S.R."/>
            <person name="Cattolico R.A."/>
        </authorList>
    </citation>
    <scope>NUCLEOTIDE SEQUENCE</scope>
    <source>
        <strain evidence="3">CCMP291</strain>
    </source>
</reference>
<keyword evidence="1" id="KW-0808">Transferase</keyword>
<comment type="caution">
    <text evidence="2">The sequence shown here is derived from an EMBL/GenBank/DDBJ whole genome shotgun (WGS) entry which is preliminary data.</text>
</comment>
<name>A0A0M0JC80_9EUKA</name>
<evidence type="ECO:0000256" key="1">
    <source>
        <dbReference type="ARBA" id="ARBA00022679"/>
    </source>
</evidence>
<sequence>MASAADDAVADRASRLWPRLHILGNPKSGSTFLFSCLRAGPFDPNLLYGAHSSGWRDGAYLLTTLGTKKEFNFFGGPGYDWGWEWYLGAPVPLSAWEWRADGRIDVNEGRRLRRGENGNGEPSDFVQQMCELADGNATLHGGRRRRRGGRKSQLACRRFPLECIENTPVVRPGCALVRPLPSRRRCGRANQPACVAPKIYMSHAWPPVGSGTSPRALTLDPSINTFMSAPAAPEQLRSHVAGAAAEQLRFIILLRDPASRAQSSARMMREWKWDKSANLSDALLSDLARLRGCSEQIAPSSRAAVVLDGASGMEGAASPFQRAASELPRLSDRSLRRFRDCLAVGHPLNHVRSSVYAAAVLSWLSAGFSPAQFLWMETEAMRALPATELLRTIASFAGLPTQHLATNLPADIRRACESGVGGSLPPLQ</sequence>
<dbReference type="Gene3D" id="3.40.50.300">
    <property type="entry name" value="P-loop containing nucleotide triphosphate hydrolases"/>
    <property type="match status" value="1"/>
</dbReference>
<dbReference type="EMBL" id="JWZX01003153">
    <property type="protein sequence ID" value="KOO23828.1"/>
    <property type="molecule type" value="Genomic_DNA"/>
</dbReference>
<gene>
    <name evidence="2" type="ORF">Ctob_003945</name>
</gene>
<evidence type="ECO:0000313" key="2">
    <source>
        <dbReference type="EMBL" id="KOO23828.1"/>
    </source>
</evidence>